<dbReference type="PROSITE" id="PS50178">
    <property type="entry name" value="ZF_FYVE"/>
    <property type="match status" value="2"/>
</dbReference>
<dbReference type="SUPFAM" id="SSF57903">
    <property type="entry name" value="FYVE/PHD zinc finger"/>
    <property type="match status" value="2"/>
</dbReference>
<dbReference type="InterPro" id="IPR013083">
    <property type="entry name" value="Znf_RING/FYVE/PHD"/>
</dbReference>
<keyword evidence="13" id="KW-0443">Lipid metabolism</keyword>
<feature type="compositionally biased region" description="Acidic residues" evidence="18">
    <location>
        <begin position="247"/>
        <end position="277"/>
    </location>
</feature>
<dbReference type="GO" id="GO:0016042">
    <property type="term" value="P:lipid catabolic process"/>
    <property type="evidence" value="ECO:0007669"/>
    <property type="project" value="UniProtKB-KW"/>
</dbReference>
<keyword evidence="10" id="KW-0106">Calcium</keyword>
<evidence type="ECO:0000256" key="7">
    <source>
        <dbReference type="ARBA" id="ARBA00022771"/>
    </source>
</evidence>
<dbReference type="CDD" id="cd00065">
    <property type="entry name" value="FYVE_like_SF"/>
    <property type="match status" value="1"/>
</dbReference>
<dbReference type="SMART" id="SM00064">
    <property type="entry name" value="FYVE"/>
    <property type="match status" value="2"/>
</dbReference>
<feature type="region of interest" description="Disordered" evidence="18">
    <location>
        <begin position="1"/>
        <end position="45"/>
    </location>
</feature>
<feature type="compositionally biased region" description="Basic and acidic residues" evidence="18">
    <location>
        <begin position="21"/>
        <end position="30"/>
    </location>
</feature>
<evidence type="ECO:0000313" key="20">
    <source>
        <dbReference type="EMBL" id="CAJ1966825.1"/>
    </source>
</evidence>
<dbReference type="InterPro" id="IPR000306">
    <property type="entry name" value="Znf_FYVE"/>
</dbReference>
<dbReference type="PANTHER" id="PTHR45792:SF8">
    <property type="entry name" value="DIACYLGLYCEROL LIPASE-ALPHA"/>
    <property type="match status" value="1"/>
</dbReference>
<evidence type="ECO:0000256" key="11">
    <source>
        <dbReference type="ARBA" id="ARBA00022963"/>
    </source>
</evidence>
<dbReference type="InterPro" id="IPR029058">
    <property type="entry name" value="AB_hydrolase_fold"/>
</dbReference>
<evidence type="ECO:0000256" key="5">
    <source>
        <dbReference type="ARBA" id="ARBA00022692"/>
    </source>
</evidence>
<comment type="caution">
    <text evidence="20">The sequence shown here is derived from an EMBL/GenBank/DDBJ whole genome shotgun (WGS) entry which is preliminary data.</text>
</comment>
<evidence type="ECO:0000256" key="9">
    <source>
        <dbReference type="ARBA" id="ARBA00022833"/>
    </source>
</evidence>
<gene>
    <name evidence="20" type="ORF">CYCCA115_LOCUS22408</name>
</gene>
<reference evidence="20" key="1">
    <citation type="submission" date="2023-08" db="EMBL/GenBank/DDBJ databases">
        <authorList>
            <person name="Audoor S."/>
            <person name="Bilcke G."/>
        </authorList>
    </citation>
    <scope>NUCLEOTIDE SEQUENCE</scope>
</reference>
<organism evidence="20 21">
    <name type="scientific">Cylindrotheca closterium</name>
    <dbReference type="NCBI Taxonomy" id="2856"/>
    <lineage>
        <taxon>Eukaryota</taxon>
        <taxon>Sar</taxon>
        <taxon>Stramenopiles</taxon>
        <taxon>Ochrophyta</taxon>
        <taxon>Bacillariophyta</taxon>
        <taxon>Bacillariophyceae</taxon>
        <taxon>Bacillariophycidae</taxon>
        <taxon>Bacillariales</taxon>
        <taxon>Bacillariaceae</taxon>
        <taxon>Cylindrotheca</taxon>
    </lineage>
</organism>
<feature type="compositionally biased region" description="Polar residues" evidence="18">
    <location>
        <begin position="1224"/>
        <end position="1235"/>
    </location>
</feature>
<evidence type="ECO:0000256" key="13">
    <source>
        <dbReference type="ARBA" id="ARBA00023098"/>
    </source>
</evidence>
<dbReference type="InterPro" id="IPR017455">
    <property type="entry name" value="Znf_FYVE-rel"/>
</dbReference>
<dbReference type="EMBL" id="CAKOGP040002313">
    <property type="protein sequence ID" value="CAJ1966825.1"/>
    <property type="molecule type" value="Genomic_DNA"/>
</dbReference>
<keyword evidence="4" id="KW-0597">Phosphoprotein</keyword>
<dbReference type="Pfam" id="PF01363">
    <property type="entry name" value="FYVE"/>
    <property type="match status" value="2"/>
</dbReference>
<evidence type="ECO:0000256" key="6">
    <source>
        <dbReference type="ARBA" id="ARBA00022723"/>
    </source>
</evidence>
<keyword evidence="8" id="KW-0378">Hydrolase</keyword>
<dbReference type="CDD" id="cd15760">
    <property type="entry name" value="FYVE_scVPS27p_like"/>
    <property type="match status" value="1"/>
</dbReference>
<evidence type="ECO:0000256" key="8">
    <source>
        <dbReference type="ARBA" id="ARBA00022801"/>
    </source>
</evidence>
<dbReference type="EC" id="3.1.1.116" evidence="16"/>
<evidence type="ECO:0000256" key="14">
    <source>
        <dbReference type="ARBA" id="ARBA00023136"/>
    </source>
</evidence>
<evidence type="ECO:0000256" key="1">
    <source>
        <dbReference type="ARBA" id="ARBA00001913"/>
    </source>
</evidence>
<dbReference type="GO" id="GO:0008270">
    <property type="term" value="F:zinc ion binding"/>
    <property type="evidence" value="ECO:0007669"/>
    <property type="project" value="UniProtKB-KW"/>
</dbReference>
<evidence type="ECO:0000256" key="2">
    <source>
        <dbReference type="ARBA" id="ARBA00004651"/>
    </source>
</evidence>
<dbReference type="InterPro" id="IPR052214">
    <property type="entry name" value="DAG_Lipase-Related"/>
</dbReference>
<sequence length="1276" mass="142029">MATSFLDSSAVLESSTFMSSEMRDSDHMEQESEALVPPPMSWFEGAGEAEDFSNVQEKEKYALDNSNSTAIAVPIPSRYACQSCQSHQHQRAEVSIEMESESESDEDGIIYTRDKKQQQQYVQSPLHSATTTTTTTPYPVTTAATTQVIVTHPSPSWKELSSEVLPAAAKELLSSSFRRVYHTARLSVARGRWHRKYSDIGNKVAGFNFEAQNLELPTSLTPQLPYVSSLSWIDRQLVKEWRTYMSSEDDEEKDNNDHDDDDESNQSDNDENDEDFDFESARKLVPKQMDRPSWKKADACFTCHKPFGPTRLRHHCRVCGNSYCQSHSSSAHSLPQLGYDPDVPERVCDICKRNLLEQALAERVAWRLARCRDLSAKNLTPYFEVGLDSVEEVAMRITRAAIAMAKSIPLGAQATVAVETVDVLRKYGLHGIYGIMLRQEFLAAADLLRKALGINETAWPLSVHELSAAIFYALAQHRAMRGLYPDKEEEIHRLRSPNGGDTNRDKSSVSVESSGHQSEDSEWLVDPVNVYDPQQDPMYPMTDTLVSTDGNSSQPNLRDSATTEASIVDPVCDPPNLRDSATTEASIVDPVCDPVDDKLLAHLVRYAPIALNFIYATKEVDMQLLAAQQGWRLLYAYLDQSMDADQLTDRPASAIFVNEELKIACLAVRGTATINDVVTDIRQIPVPFPDVDPENSSDSEVIVEEEEWTDVFRGQGLALCGMASAALNLFREHIDSLILLAKDGYRLRLTGHSLGGGVATMIGALILRHLQKYTDLDTRAVSAATPDSVAEENDLLRVYAYGTPSCMDEKLAESVDTFTTTVVLHDDVFPRLTATSCRALLKHLLHIRETWVKTHIEEDLRAVGERAKQVWAPRFRQSFALKANPVSIKRYCKRQLDNGRKKLLQVTEKFPCGDDEKAVNDVEETFVQDEDLFRDHHAGKASPSPIRNSAVEEKKNSFDMEKPGPQLVLEFLGGADTTVEGIVIDGEEFFDAGGNLLEKENDGIDDASTIGGYHDPVESIMDEASALTGGESWSFDTSPKKKNSLLEHPEEVDQATENDPSAVFLEETKLHRMFIPGKVVHIYSHRGVYKIAQVPRAFRELRRISLAGNMLSNHGTKSYYEALLEVQTARVAAERPPRWTAFDEDNTCSCCASRFTWASTSNSEAQQARDKHNCRSCGGLVCDPCAKSRVPVPSVGLTIPVRVCDRCYNDMSGASTAKTLESPISVSSENASPSKSFEKVEYPEADHRPERLRTKRSAVVDDLASRIRSSALANYS</sequence>
<feature type="compositionally biased region" description="Polar residues" evidence="18">
    <location>
        <begin position="548"/>
        <end position="565"/>
    </location>
</feature>
<feature type="region of interest" description="Disordered" evidence="18">
    <location>
        <begin position="1029"/>
        <end position="1058"/>
    </location>
</feature>
<keyword evidence="11" id="KW-0442">Lipid degradation</keyword>
<evidence type="ECO:0000256" key="16">
    <source>
        <dbReference type="ARBA" id="ARBA00026104"/>
    </source>
</evidence>
<keyword evidence="21" id="KW-1185">Reference proteome</keyword>
<feature type="domain" description="FYVE-type" evidence="19">
    <location>
        <begin position="294"/>
        <end position="356"/>
    </location>
</feature>
<evidence type="ECO:0000256" key="10">
    <source>
        <dbReference type="ARBA" id="ARBA00022837"/>
    </source>
</evidence>
<keyword evidence="14" id="KW-0472">Membrane</keyword>
<feature type="compositionally biased region" description="Polar residues" evidence="18">
    <location>
        <begin position="1"/>
        <end position="19"/>
    </location>
</feature>
<dbReference type="InterPro" id="IPR011011">
    <property type="entry name" value="Znf_FYVE_PHD"/>
</dbReference>
<evidence type="ECO:0000313" key="21">
    <source>
        <dbReference type="Proteomes" id="UP001295423"/>
    </source>
</evidence>
<dbReference type="Pfam" id="PF01764">
    <property type="entry name" value="Lipase_3"/>
    <property type="match status" value="1"/>
</dbReference>
<dbReference type="GO" id="GO:0016298">
    <property type="term" value="F:lipase activity"/>
    <property type="evidence" value="ECO:0007669"/>
    <property type="project" value="TreeGrafter"/>
</dbReference>
<feature type="domain" description="FYVE-type" evidence="19">
    <location>
        <begin position="1142"/>
        <end position="1212"/>
    </location>
</feature>
<comment type="subcellular location">
    <subcellularLocation>
        <location evidence="2">Cell membrane</location>
        <topology evidence="2">Multi-pass membrane protein</topology>
    </subcellularLocation>
</comment>
<dbReference type="PANTHER" id="PTHR45792">
    <property type="entry name" value="DIACYLGLYCEROL LIPASE HOMOLOG-RELATED"/>
    <property type="match status" value="1"/>
</dbReference>
<comment type="catalytic activity">
    <reaction evidence="15">
        <text>a 1,2-diacyl-sn-glycerol + H2O = a 2-acylglycerol + a fatty acid + H(+)</text>
        <dbReference type="Rhea" id="RHEA:33275"/>
        <dbReference type="ChEBI" id="CHEBI:15377"/>
        <dbReference type="ChEBI" id="CHEBI:15378"/>
        <dbReference type="ChEBI" id="CHEBI:17389"/>
        <dbReference type="ChEBI" id="CHEBI:17815"/>
        <dbReference type="ChEBI" id="CHEBI:28868"/>
        <dbReference type="EC" id="3.1.1.116"/>
    </reaction>
    <physiologicalReaction direction="left-to-right" evidence="15">
        <dbReference type="Rhea" id="RHEA:33276"/>
    </physiologicalReaction>
</comment>
<feature type="region of interest" description="Disordered" evidence="18">
    <location>
        <begin position="246"/>
        <end position="277"/>
    </location>
</feature>
<evidence type="ECO:0000256" key="15">
    <source>
        <dbReference type="ARBA" id="ARBA00024531"/>
    </source>
</evidence>
<dbReference type="CDD" id="cd00519">
    <property type="entry name" value="Lipase_3"/>
    <property type="match status" value="1"/>
</dbReference>
<feature type="compositionally biased region" description="Basic and acidic residues" evidence="18">
    <location>
        <begin position="1236"/>
        <end position="1252"/>
    </location>
</feature>
<keyword evidence="6" id="KW-0479">Metal-binding</keyword>
<evidence type="ECO:0000256" key="17">
    <source>
        <dbReference type="PROSITE-ProRule" id="PRU00091"/>
    </source>
</evidence>
<feature type="region of interest" description="Disordered" evidence="18">
    <location>
        <begin position="1224"/>
        <end position="1256"/>
    </location>
</feature>
<evidence type="ECO:0000256" key="18">
    <source>
        <dbReference type="SAM" id="MobiDB-lite"/>
    </source>
</evidence>
<accession>A0AAD2JNF7</accession>
<evidence type="ECO:0000256" key="3">
    <source>
        <dbReference type="ARBA" id="ARBA00022475"/>
    </source>
</evidence>
<feature type="region of interest" description="Disordered" evidence="18">
    <location>
        <begin position="493"/>
        <end position="524"/>
    </location>
</feature>
<keyword evidence="5" id="KW-0812">Transmembrane</keyword>
<comment type="cofactor">
    <cofactor evidence="1">
        <name>Ca(2+)</name>
        <dbReference type="ChEBI" id="CHEBI:29108"/>
    </cofactor>
</comment>
<dbReference type="Gene3D" id="3.30.40.10">
    <property type="entry name" value="Zinc/RING finger domain, C3HC4 (zinc finger)"/>
    <property type="match status" value="2"/>
</dbReference>
<keyword evidence="12" id="KW-1133">Transmembrane helix</keyword>
<dbReference type="AlphaFoldDB" id="A0AAD2JNF7"/>
<protein>
    <recommendedName>
        <fullName evidence="16">sn-1-specific diacylglycerol lipase</fullName>
        <ecNumber evidence="16">3.1.1.116</ecNumber>
    </recommendedName>
</protein>
<keyword evidence="3" id="KW-1003">Cell membrane</keyword>
<name>A0AAD2JNF7_9STRA</name>
<dbReference type="Gene3D" id="3.40.50.1820">
    <property type="entry name" value="alpha/beta hydrolase"/>
    <property type="match status" value="1"/>
</dbReference>
<keyword evidence="7 17" id="KW-0863">Zinc-finger</keyword>
<dbReference type="SUPFAM" id="SSF53474">
    <property type="entry name" value="alpha/beta-Hydrolases"/>
    <property type="match status" value="1"/>
</dbReference>
<keyword evidence="9" id="KW-0862">Zinc</keyword>
<dbReference type="InterPro" id="IPR002921">
    <property type="entry name" value="Fungal_lipase-type"/>
</dbReference>
<evidence type="ECO:0000256" key="4">
    <source>
        <dbReference type="ARBA" id="ARBA00022553"/>
    </source>
</evidence>
<evidence type="ECO:0000256" key="12">
    <source>
        <dbReference type="ARBA" id="ARBA00022989"/>
    </source>
</evidence>
<evidence type="ECO:0000259" key="19">
    <source>
        <dbReference type="PROSITE" id="PS50178"/>
    </source>
</evidence>
<feature type="region of interest" description="Disordered" evidence="18">
    <location>
        <begin position="548"/>
        <end position="575"/>
    </location>
</feature>
<dbReference type="GO" id="GO:0005886">
    <property type="term" value="C:plasma membrane"/>
    <property type="evidence" value="ECO:0007669"/>
    <property type="project" value="UniProtKB-SubCell"/>
</dbReference>
<dbReference type="Proteomes" id="UP001295423">
    <property type="component" value="Unassembled WGS sequence"/>
</dbReference>
<proteinExistence type="predicted"/>